<evidence type="ECO:0000256" key="5">
    <source>
        <dbReference type="ARBA" id="ARBA00023004"/>
    </source>
</evidence>
<evidence type="ECO:0000256" key="3">
    <source>
        <dbReference type="ARBA" id="ARBA00022691"/>
    </source>
</evidence>
<keyword evidence="6" id="KW-0411">Iron-sulfur</keyword>
<evidence type="ECO:0000256" key="2">
    <source>
        <dbReference type="ARBA" id="ARBA00022485"/>
    </source>
</evidence>
<dbReference type="GO" id="GO:0046872">
    <property type="term" value="F:metal ion binding"/>
    <property type="evidence" value="ECO:0007669"/>
    <property type="project" value="UniProtKB-KW"/>
</dbReference>
<dbReference type="CDD" id="cd01335">
    <property type="entry name" value="Radical_SAM"/>
    <property type="match status" value="1"/>
</dbReference>
<evidence type="ECO:0000313" key="9">
    <source>
        <dbReference type="EMBL" id="SVB49133.1"/>
    </source>
</evidence>
<feature type="domain" description="4Fe4S-binding SPASM" evidence="8">
    <location>
        <begin position="318"/>
        <end position="384"/>
    </location>
</feature>
<reference evidence="9" key="1">
    <citation type="submission" date="2018-05" db="EMBL/GenBank/DDBJ databases">
        <authorList>
            <person name="Lanie J.A."/>
            <person name="Ng W.-L."/>
            <person name="Kazmierczak K.M."/>
            <person name="Andrzejewski T.M."/>
            <person name="Davidsen T.M."/>
            <person name="Wayne K.J."/>
            <person name="Tettelin H."/>
            <person name="Glass J.I."/>
            <person name="Rusch D."/>
            <person name="Podicherti R."/>
            <person name="Tsui H.-C.T."/>
            <person name="Winkler M.E."/>
        </authorList>
    </citation>
    <scope>NUCLEOTIDE SEQUENCE</scope>
</reference>
<dbReference type="Pfam" id="PF13186">
    <property type="entry name" value="SPASM"/>
    <property type="match status" value="1"/>
</dbReference>
<organism evidence="9">
    <name type="scientific">marine metagenome</name>
    <dbReference type="NCBI Taxonomy" id="408172"/>
    <lineage>
        <taxon>unclassified sequences</taxon>
        <taxon>metagenomes</taxon>
        <taxon>ecological metagenomes</taxon>
    </lineage>
</organism>
<dbReference type="InterPro" id="IPR034391">
    <property type="entry name" value="AdoMet-like_SPASM_containing"/>
</dbReference>
<evidence type="ECO:0000256" key="1">
    <source>
        <dbReference type="ARBA" id="ARBA00001966"/>
    </source>
</evidence>
<dbReference type="EMBL" id="UINC01044119">
    <property type="protein sequence ID" value="SVB49133.1"/>
    <property type="molecule type" value="Genomic_DNA"/>
</dbReference>
<dbReference type="InterPro" id="IPR013785">
    <property type="entry name" value="Aldolase_TIM"/>
</dbReference>
<evidence type="ECO:0000259" key="7">
    <source>
        <dbReference type="Pfam" id="PF04055"/>
    </source>
</evidence>
<evidence type="ECO:0008006" key="10">
    <source>
        <dbReference type="Google" id="ProtNLM"/>
    </source>
</evidence>
<feature type="domain" description="Radical SAM core" evidence="7">
    <location>
        <begin position="119"/>
        <end position="256"/>
    </location>
</feature>
<accession>A0A382EGQ0</accession>
<dbReference type="Gene3D" id="3.20.20.70">
    <property type="entry name" value="Aldolase class I"/>
    <property type="match status" value="1"/>
</dbReference>
<dbReference type="InterPro" id="IPR058240">
    <property type="entry name" value="rSAM_sf"/>
</dbReference>
<keyword evidence="4" id="KW-0479">Metal-binding</keyword>
<dbReference type="CDD" id="cd21109">
    <property type="entry name" value="SPASM"/>
    <property type="match status" value="1"/>
</dbReference>
<evidence type="ECO:0000256" key="6">
    <source>
        <dbReference type="ARBA" id="ARBA00023014"/>
    </source>
</evidence>
<dbReference type="SFLD" id="SFLDG01067">
    <property type="entry name" value="SPASM/twitch_domain_containing"/>
    <property type="match status" value="1"/>
</dbReference>
<keyword evidence="3" id="KW-0949">S-adenosyl-L-methionine</keyword>
<dbReference type="GO" id="GO:0003824">
    <property type="term" value="F:catalytic activity"/>
    <property type="evidence" value="ECO:0007669"/>
    <property type="project" value="InterPro"/>
</dbReference>
<name>A0A382EGQ0_9ZZZZ</name>
<dbReference type="SFLD" id="SFLDS00029">
    <property type="entry name" value="Radical_SAM"/>
    <property type="match status" value="1"/>
</dbReference>
<dbReference type="SFLD" id="SFLDG01387">
    <property type="entry name" value="BtrN-like_SPASM_domain_contain"/>
    <property type="match status" value="1"/>
</dbReference>
<comment type="cofactor">
    <cofactor evidence="1">
        <name>[4Fe-4S] cluster</name>
        <dbReference type="ChEBI" id="CHEBI:49883"/>
    </cofactor>
</comment>
<sequence>MKKDTRPVYQKQNSFFDIRHNQENTLAGTLARIAATRGKNDLIGKMSKAHKQVFNQVCNDLLDSDSLNDPSLFSLSPSVIEEIASYSDSDLPRYLVHRYRYEVFPQLKILDEYPPYLQIEPSSICNFRCVFCFETDTTFTDKANGFMGQMTLDLFKSIIDQAVGNIEFLSLASRGEPMICEDIVPMLEYTQGKFLNLKLNTNASILDEEKCHAILSGGVKTIVFSADAAEEPLYSKFRVNGKLSVILKNIELFQKIRETHYSDLSVITRVSGVKFSDEQDMDSMQKVWGGLVDQVAFVEYNPWENVYNQAANGLEKPCSDLWRRMFVWWDGKVNPCDVDYKSTLSVGSINNQRLDELWQSSIYDETRKKHINKKRGDKNPCASCIVI</sequence>
<proteinExistence type="predicted"/>
<evidence type="ECO:0000256" key="4">
    <source>
        <dbReference type="ARBA" id="ARBA00022723"/>
    </source>
</evidence>
<dbReference type="Pfam" id="PF04055">
    <property type="entry name" value="Radical_SAM"/>
    <property type="match status" value="1"/>
</dbReference>
<dbReference type="AlphaFoldDB" id="A0A382EGQ0"/>
<keyword evidence="5" id="KW-0408">Iron</keyword>
<gene>
    <name evidence="9" type="ORF">METZ01_LOCUS201987</name>
</gene>
<dbReference type="InterPro" id="IPR050377">
    <property type="entry name" value="Radical_SAM_PqqE_MftC-like"/>
</dbReference>
<evidence type="ECO:0000259" key="8">
    <source>
        <dbReference type="Pfam" id="PF13186"/>
    </source>
</evidence>
<protein>
    <recommendedName>
        <fullName evidence="10">Radical SAM core domain-containing protein</fullName>
    </recommendedName>
</protein>
<dbReference type="InterPro" id="IPR007197">
    <property type="entry name" value="rSAM"/>
</dbReference>
<dbReference type="SUPFAM" id="SSF102114">
    <property type="entry name" value="Radical SAM enzymes"/>
    <property type="match status" value="1"/>
</dbReference>
<dbReference type="PANTHER" id="PTHR11228:SF7">
    <property type="entry name" value="PQQA PEPTIDE CYCLASE"/>
    <property type="match status" value="1"/>
</dbReference>
<dbReference type="GO" id="GO:0051536">
    <property type="term" value="F:iron-sulfur cluster binding"/>
    <property type="evidence" value="ECO:0007669"/>
    <property type="project" value="UniProtKB-KW"/>
</dbReference>
<dbReference type="PANTHER" id="PTHR11228">
    <property type="entry name" value="RADICAL SAM DOMAIN PROTEIN"/>
    <property type="match status" value="1"/>
</dbReference>
<dbReference type="InterPro" id="IPR023885">
    <property type="entry name" value="4Fe4S-binding_SPASM_dom"/>
</dbReference>
<keyword evidence="2" id="KW-0004">4Fe-4S</keyword>